<proteinExistence type="predicted"/>
<dbReference type="PATRIC" id="fig|121290.4.peg.2363"/>
<protein>
    <submittedName>
        <fullName evidence="2">DNA polymerase III delta prime subunit</fullName>
        <ecNumber evidence="2">2.7.7.7</ecNumber>
    </submittedName>
</protein>
<dbReference type="InterPro" id="IPR050238">
    <property type="entry name" value="DNA_Rep/Repair_Clamp_Loader"/>
</dbReference>
<dbReference type="STRING" id="121290.APY04_2165"/>
<accession>A0A109BDH0</accession>
<dbReference type="PANTHER" id="PTHR11669">
    <property type="entry name" value="REPLICATION FACTOR C / DNA POLYMERASE III GAMMA-TAU SUBUNIT"/>
    <property type="match status" value="1"/>
</dbReference>
<dbReference type="InterPro" id="IPR027417">
    <property type="entry name" value="P-loop_NTPase"/>
</dbReference>
<evidence type="ECO:0000256" key="1">
    <source>
        <dbReference type="SAM" id="MobiDB-lite"/>
    </source>
</evidence>
<sequence length="377" mass="40712">MARAPAAQQIEALPEADRLGDFPHPRDTARLFGLEAGEAMLAEALAEGRTHHAWLLSGPQGIGKATLAYRFARAALASPDERDPSGTSLSVPENSIAARQVRALSHPGLLLIRRPYDTKAKRFTTSIPVDEVRRLRSFLSHRAAGDGWRVVIVDQADDLNVNAANALLKSLEEPPERTVFLLISSAPGQLVPTIRSRCRDLALPALSDKDLRAAAEQALAVAELKAPDESEWSALIALAGGSTGRLLGLLGGGGIELQGHVDRLIETLPRVDWNAVHRLGDELQPTAANERFELFYELLLETLARLIRVAVTGEGTDAERQRASRIMGEARLASFAALWERIAREKAQTVGLNLDRKGLILDTAANLAAAAQDTRSA</sequence>
<reference evidence="2 3" key="1">
    <citation type="submission" date="2015-10" db="EMBL/GenBank/DDBJ databases">
        <title>Transcriptomic analysis of a linuron degrading triple-species bacterial consortium.</title>
        <authorList>
            <person name="Albers P."/>
        </authorList>
    </citation>
    <scope>NUCLEOTIDE SEQUENCE [LARGE SCALE GENOMIC DNA]</scope>
    <source>
        <strain evidence="2 3">WDL6</strain>
    </source>
</reference>
<dbReference type="PANTHER" id="PTHR11669:SF8">
    <property type="entry name" value="DNA POLYMERASE III SUBUNIT DELTA"/>
    <property type="match status" value="1"/>
</dbReference>
<organism evidence="2 3">
    <name type="scientific">Hyphomicrobium sulfonivorans</name>
    <dbReference type="NCBI Taxonomy" id="121290"/>
    <lineage>
        <taxon>Bacteria</taxon>
        <taxon>Pseudomonadati</taxon>
        <taxon>Pseudomonadota</taxon>
        <taxon>Alphaproteobacteria</taxon>
        <taxon>Hyphomicrobiales</taxon>
        <taxon>Hyphomicrobiaceae</taxon>
        <taxon>Hyphomicrobium</taxon>
    </lineage>
</organism>
<dbReference type="Pfam" id="PF13177">
    <property type="entry name" value="DNA_pol3_delta2"/>
    <property type="match status" value="1"/>
</dbReference>
<comment type="caution">
    <text evidence="2">The sequence shown here is derived from an EMBL/GenBank/DDBJ whole genome shotgun (WGS) entry which is preliminary data.</text>
</comment>
<dbReference type="Proteomes" id="UP000059074">
    <property type="component" value="Unassembled WGS sequence"/>
</dbReference>
<gene>
    <name evidence="2" type="ORF">APY04_2165</name>
</gene>
<dbReference type="NCBIfam" id="NF005677">
    <property type="entry name" value="PRK07471.1"/>
    <property type="match status" value="1"/>
</dbReference>
<dbReference type="Gene3D" id="3.40.50.300">
    <property type="entry name" value="P-loop containing nucleotide triphosphate hydrolases"/>
    <property type="match status" value="1"/>
</dbReference>
<dbReference type="GO" id="GO:0006261">
    <property type="term" value="P:DNA-templated DNA replication"/>
    <property type="evidence" value="ECO:0007669"/>
    <property type="project" value="TreeGrafter"/>
</dbReference>
<keyword evidence="2" id="KW-0548">Nucleotidyltransferase</keyword>
<dbReference type="RefSeq" id="WP_068462353.1">
    <property type="nucleotide sequence ID" value="NZ_LMTR01000071.1"/>
</dbReference>
<name>A0A109BDH0_HYPSL</name>
<evidence type="ECO:0000313" key="3">
    <source>
        <dbReference type="Proteomes" id="UP000059074"/>
    </source>
</evidence>
<dbReference type="EMBL" id="LMTR01000071">
    <property type="protein sequence ID" value="KWT66758.1"/>
    <property type="molecule type" value="Genomic_DNA"/>
</dbReference>
<dbReference type="SUPFAM" id="SSF52540">
    <property type="entry name" value="P-loop containing nucleoside triphosphate hydrolases"/>
    <property type="match status" value="1"/>
</dbReference>
<feature type="region of interest" description="Disordered" evidence="1">
    <location>
        <begin position="1"/>
        <end position="22"/>
    </location>
</feature>
<dbReference type="OrthoDB" id="9811073at2"/>
<evidence type="ECO:0000313" key="2">
    <source>
        <dbReference type="EMBL" id="KWT66758.1"/>
    </source>
</evidence>
<keyword evidence="2" id="KW-0808">Transferase</keyword>
<keyword evidence="3" id="KW-1185">Reference proteome</keyword>
<dbReference type="EC" id="2.7.7.7" evidence="2"/>
<dbReference type="GO" id="GO:0003887">
    <property type="term" value="F:DNA-directed DNA polymerase activity"/>
    <property type="evidence" value="ECO:0007669"/>
    <property type="project" value="UniProtKB-EC"/>
</dbReference>
<dbReference type="AlphaFoldDB" id="A0A109BDH0"/>